<dbReference type="InterPro" id="IPR011660">
    <property type="entry name" value="VapB-like"/>
</dbReference>
<evidence type="ECO:0000313" key="2">
    <source>
        <dbReference type="Proteomes" id="UP000230709"/>
    </source>
</evidence>
<dbReference type="STRING" id="595536.GCA_000178815_03285"/>
<dbReference type="KEGG" id="mtw:CQW49_09340"/>
<reference evidence="2" key="1">
    <citation type="submission" date="2017-10" db="EMBL/GenBank/DDBJ databases">
        <title>Completed PacBio SMRT sequence of Methylosinus trichosporium OB3b reveals presence of a third large plasmid.</title>
        <authorList>
            <person name="Charles T.C."/>
            <person name="Lynch M.D.J."/>
            <person name="Heil J.R."/>
            <person name="Cheng J."/>
        </authorList>
    </citation>
    <scope>NUCLEOTIDE SEQUENCE [LARGE SCALE GENOMIC DNA]</scope>
    <source>
        <strain evidence="2">OB3b</strain>
    </source>
</reference>
<evidence type="ECO:0000313" key="1">
    <source>
        <dbReference type="EMBL" id="ATQ68070.1"/>
    </source>
</evidence>
<proteinExistence type="predicted"/>
<dbReference type="AlphaFoldDB" id="A0A2D2CZB1"/>
<organism evidence="1 2">
    <name type="scientific">Methylosinus trichosporium (strain ATCC 35070 / NCIMB 11131 / UNIQEM 75 / OB3b)</name>
    <dbReference type="NCBI Taxonomy" id="595536"/>
    <lineage>
        <taxon>Bacteria</taxon>
        <taxon>Pseudomonadati</taxon>
        <taxon>Pseudomonadota</taxon>
        <taxon>Alphaproteobacteria</taxon>
        <taxon>Hyphomicrobiales</taxon>
        <taxon>Methylocystaceae</taxon>
        <taxon>Methylosinus</taxon>
    </lineage>
</organism>
<protein>
    <submittedName>
        <fullName evidence="1">PSK operon transcription factor</fullName>
    </submittedName>
</protein>
<name>A0A2D2CZB1_METT3</name>
<sequence length="81" mass="9231">MSLDIRDDEVDRLAAQLAALTRSTKTEAVRDALRRELTRVRSEQPLWLRSEPLRNEIAAYPDTGVVIDKAFFDELGDETVD</sequence>
<gene>
    <name evidence="1" type="ORF">CQW49_09340</name>
</gene>
<dbReference type="EMBL" id="CP023737">
    <property type="protein sequence ID" value="ATQ68070.1"/>
    <property type="molecule type" value="Genomic_DNA"/>
</dbReference>
<dbReference type="Pfam" id="PF07704">
    <property type="entry name" value="PSK_trans_fac"/>
    <property type="match status" value="1"/>
</dbReference>
<accession>A0A2D2CZB1</accession>
<keyword evidence="2" id="KW-1185">Reference proteome</keyword>
<dbReference type="Proteomes" id="UP000230709">
    <property type="component" value="Chromosome"/>
</dbReference>
<dbReference type="RefSeq" id="WP_003615414.1">
    <property type="nucleotide sequence ID" value="NZ_ADVE02000001.1"/>
</dbReference>